<name>A0A5J9U1G5_9POAL</name>
<dbReference type="Gramene" id="TVU17444">
    <property type="protein sequence ID" value="TVU17444"/>
    <property type="gene ID" value="EJB05_33482"/>
</dbReference>
<evidence type="ECO:0000313" key="1">
    <source>
        <dbReference type="EMBL" id="TVU17444.1"/>
    </source>
</evidence>
<proteinExistence type="predicted"/>
<reference evidence="1 2" key="1">
    <citation type="journal article" date="2019" name="Sci. Rep.">
        <title>A high-quality genome of Eragrostis curvula grass provides insights into Poaceae evolution and supports new strategies to enhance forage quality.</title>
        <authorList>
            <person name="Carballo J."/>
            <person name="Santos B.A.C.M."/>
            <person name="Zappacosta D."/>
            <person name="Garbus I."/>
            <person name="Selva J.P."/>
            <person name="Gallo C.A."/>
            <person name="Diaz A."/>
            <person name="Albertini E."/>
            <person name="Caccamo M."/>
            <person name="Echenique V."/>
        </authorList>
    </citation>
    <scope>NUCLEOTIDE SEQUENCE [LARGE SCALE GENOMIC DNA]</scope>
    <source>
        <strain evidence="2">cv. Victoria</strain>
        <tissue evidence="1">Leaf</tissue>
    </source>
</reference>
<gene>
    <name evidence="1" type="ORF">EJB05_33482</name>
</gene>
<protein>
    <submittedName>
        <fullName evidence="1">Uncharacterized protein</fullName>
    </submittedName>
</protein>
<organism evidence="1 2">
    <name type="scientific">Eragrostis curvula</name>
    <name type="common">weeping love grass</name>
    <dbReference type="NCBI Taxonomy" id="38414"/>
    <lineage>
        <taxon>Eukaryota</taxon>
        <taxon>Viridiplantae</taxon>
        <taxon>Streptophyta</taxon>
        <taxon>Embryophyta</taxon>
        <taxon>Tracheophyta</taxon>
        <taxon>Spermatophyta</taxon>
        <taxon>Magnoliopsida</taxon>
        <taxon>Liliopsida</taxon>
        <taxon>Poales</taxon>
        <taxon>Poaceae</taxon>
        <taxon>PACMAD clade</taxon>
        <taxon>Chloridoideae</taxon>
        <taxon>Eragrostideae</taxon>
        <taxon>Eragrostidinae</taxon>
        <taxon>Eragrostis</taxon>
    </lineage>
</organism>
<sequence length="166" mass="18429">MPGIFFSSPAALAPLQRFGFPCRLICIAGGCVVWVSPCVGSPIFTVRSWLRAFLPFVALGRGPRVVEALRASRPVLLRWSMLHLLPPPGSPPFLLPIRIARSSWFLLSRRRHDLKLRGQICCLYLRVVFCSSPGSELPPVWQGSAEVAASFPYLVVVLFSHLMTPF</sequence>
<accession>A0A5J9U1G5</accession>
<keyword evidence="2" id="KW-1185">Reference proteome</keyword>
<dbReference type="AlphaFoldDB" id="A0A5J9U1G5"/>
<comment type="caution">
    <text evidence="1">The sequence shown here is derived from an EMBL/GenBank/DDBJ whole genome shotgun (WGS) entry which is preliminary data.</text>
</comment>
<dbReference type="EMBL" id="RWGY01000029">
    <property type="protein sequence ID" value="TVU17444.1"/>
    <property type="molecule type" value="Genomic_DNA"/>
</dbReference>
<dbReference type="Proteomes" id="UP000324897">
    <property type="component" value="Chromosome 7"/>
</dbReference>
<evidence type="ECO:0000313" key="2">
    <source>
        <dbReference type="Proteomes" id="UP000324897"/>
    </source>
</evidence>